<dbReference type="InterPro" id="IPR036458">
    <property type="entry name" value="Na:dicarbo_symporter_sf"/>
</dbReference>
<comment type="caution">
    <text evidence="10">The sequence shown here is derived from an EMBL/GenBank/DDBJ whole genome shotgun (WGS) entry which is preliminary data.</text>
</comment>
<comment type="subcellular location">
    <subcellularLocation>
        <location evidence="9">Cell membrane</location>
        <topology evidence="9">Multi-pass membrane protein</topology>
    </subcellularLocation>
    <subcellularLocation>
        <location evidence="1">Membrane</location>
        <topology evidence="1">Multi-pass membrane protein</topology>
    </subcellularLocation>
</comment>
<dbReference type="GO" id="GO:0032329">
    <property type="term" value="P:serine transport"/>
    <property type="evidence" value="ECO:0007669"/>
    <property type="project" value="InterPro"/>
</dbReference>
<evidence type="ECO:0000256" key="1">
    <source>
        <dbReference type="ARBA" id="ARBA00004141"/>
    </source>
</evidence>
<feature type="transmembrane region" description="Helical" evidence="9">
    <location>
        <begin position="103"/>
        <end position="122"/>
    </location>
</feature>
<evidence type="ECO:0000313" key="10">
    <source>
        <dbReference type="EMBL" id="EEB21173.1"/>
    </source>
</evidence>
<keyword evidence="7 9" id="KW-1133">Transmembrane helix</keyword>
<dbReference type="AlphaFoldDB" id="B6XW14"/>
<comment type="catalytic activity">
    <reaction evidence="9">
        <text>L-serine(in) + Na(+)(in) = L-serine(out) + Na(+)(out)</text>
        <dbReference type="Rhea" id="RHEA:29575"/>
        <dbReference type="ChEBI" id="CHEBI:29101"/>
        <dbReference type="ChEBI" id="CHEBI:33384"/>
    </reaction>
</comment>
<accession>B6XW14</accession>
<keyword evidence="8 9" id="KW-0472">Membrane</keyword>
<name>B6XW14_9BIFI</name>
<dbReference type="PRINTS" id="PR00173">
    <property type="entry name" value="EDTRNSPORT"/>
</dbReference>
<dbReference type="PANTHER" id="PTHR42865">
    <property type="entry name" value="PROTON/GLUTAMATE-ASPARTATE SYMPORTER"/>
    <property type="match status" value="1"/>
</dbReference>
<evidence type="ECO:0000256" key="6">
    <source>
        <dbReference type="ARBA" id="ARBA00022970"/>
    </source>
</evidence>
<feature type="transmembrane region" description="Helical" evidence="9">
    <location>
        <begin position="36"/>
        <end position="57"/>
    </location>
</feature>
<dbReference type="EMBL" id="ABXY01000018">
    <property type="protein sequence ID" value="EEB21173.1"/>
    <property type="molecule type" value="Genomic_DNA"/>
</dbReference>
<protein>
    <recommendedName>
        <fullName evidence="9">Serine/threonine transporter SstT</fullName>
    </recommendedName>
    <alternativeName>
        <fullName evidence="9">Na(+)/serine-threonine symporter</fullName>
    </alternativeName>
</protein>
<dbReference type="Proteomes" id="UP000003882">
    <property type="component" value="Unassembled WGS sequence"/>
</dbReference>
<dbReference type="eggNOG" id="COG3633">
    <property type="taxonomic scope" value="Bacteria"/>
</dbReference>
<keyword evidence="2 9" id="KW-0813">Transport</keyword>
<feature type="transmembrane region" description="Helical" evidence="9">
    <location>
        <begin position="348"/>
        <end position="373"/>
    </location>
</feature>
<dbReference type="InterPro" id="IPR023025">
    <property type="entry name" value="Ser_Thr_transp_SstT"/>
</dbReference>
<dbReference type="Pfam" id="PF00375">
    <property type="entry name" value="SDF"/>
    <property type="match status" value="1"/>
</dbReference>
<evidence type="ECO:0000256" key="5">
    <source>
        <dbReference type="ARBA" id="ARBA00022847"/>
    </source>
</evidence>
<feature type="transmembrane region" description="Helical" evidence="9">
    <location>
        <begin position="69"/>
        <end position="91"/>
    </location>
</feature>
<dbReference type="GO" id="GO:0015826">
    <property type="term" value="P:threonine transport"/>
    <property type="evidence" value="ECO:0007669"/>
    <property type="project" value="InterPro"/>
</dbReference>
<comment type="similarity">
    <text evidence="9">Belongs to the dicarboxylate/amino acid:cation symporter (DAACS) (TC 2.A.23) family.</text>
</comment>
<feature type="transmembrane region" description="Helical" evidence="9">
    <location>
        <begin position="169"/>
        <end position="186"/>
    </location>
</feature>
<keyword evidence="3 9" id="KW-1003">Cell membrane</keyword>
<comment type="function">
    <text evidence="9">Involved in the import of serine and threonine into the cell, with the concomitant import of sodium (symport system).</text>
</comment>
<dbReference type="GO" id="GO:0005886">
    <property type="term" value="C:plasma membrane"/>
    <property type="evidence" value="ECO:0007669"/>
    <property type="project" value="UniProtKB-SubCell"/>
</dbReference>
<evidence type="ECO:0000256" key="7">
    <source>
        <dbReference type="ARBA" id="ARBA00022989"/>
    </source>
</evidence>
<dbReference type="NCBIfam" id="NF010151">
    <property type="entry name" value="PRK13628.1"/>
    <property type="match status" value="1"/>
</dbReference>
<dbReference type="Gene3D" id="1.10.3860.10">
    <property type="entry name" value="Sodium:dicarboxylate symporter"/>
    <property type="match status" value="1"/>
</dbReference>
<dbReference type="GO" id="GO:0015293">
    <property type="term" value="F:symporter activity"/>
    <property type="evidence" value="ECO:0007669"/>
    <property type="project" value="UniProtKB-UniRule"/>
</dbReference>
<evidence type="ECO:0000256" key="4">
    <source>
        <dbReference type="ARBA" id="ARBA00022692"/>
    </source>
</evidence>
<evidence type="ECO:0000313" key="11">
    <source>
        <dbReference type="Proteomes" id="UP000003882"/>
    </source>
</evidence>
<feature type="transmembrane region" description="Helical" evidence="9">
    <location>
        <begin position="238"/>
        <end position="263"/>
    </location>
</feature>
<keyword evidence="6 9" id="KW-0029">Amino-acid transport</keyword>
<evidence type="ECO:0000256" key="3">
    <source>
        <dbReference type="ARBA" id="ARBA00022475"/>
    </source>
</evidence>
<proteinExistence type="inferred from homology"/>
<dbReference type="GO" id="GO:0015171">
    <property type="term" value="F:amino acid transmembrane transporter activity"/>
    <property type="evidence" value="ECO:0007669"/>
    <property type="project" value="UniProtKB-UniRule"/>
</dbReference>
<sequence length="449" mass="47750">MLLLCWLAKASQLERTRENMNHISKALRGVADKYNGVSLIIRIIVGLIAGTALALVVPHMTWIGEFGTLFVSALKAVAPILVFVLVASALAQGNSKLDGRFGTVLFLYLFTTFLSAVVAVLTSRTFPQTISLGDAADADVVPQGLSEVVQTLLTNIVANPIQAMIDGNYICILMWACLFGLAMKGIANESSKAFLANVADGVSQVIRWVINLAPFGIMGLVFTSVSENGLAAFTEYGSLLLLLVGTMLLMVLVFGPLVIFLYLHRNPYPLVYRCFKESGLTAFFTRSSAANIPVNMQLCEKLGLDKDMYSVSIPLGATINMNGAAITITIMAMAAANTMGIQISLPAAILLSVVSALGACGASGVAGGSLLLIPMACSLFGISNDIAMQVVGVGFIIGVIQDSVETCLNSASDVEFAATAEYHAWLKQGRQLPAFMYSKKERRKLGIEA</sequence>
<comment type="catalytic activity">
    <reaction evidence="9">
        <text>L-threonine(in) + Na(+)(in) = L-threonine(out) + Na(+)(out)</text>
        <dbReference type="Rhea" id="RHEA:69999"/>
        <dbReference type="ChEBI" id="CHEBI:29101"/>
        <dbReference type="ChEBI" id="CHEBI:57926"/>
    </reaction>
</comment>
<feature type="transmembrane region" description="Helical" evidence="9">
    <location>
        <begin position="206"/>
        <end position="226"/>
    </location>
</feature>
<reference evidence="10 11" key="2">
    <citation type="submission" date="2008-10" db="EMBL/GenBank/DDBJ databases">
        <authorList>
            <person name="Fulton L."/>
            <person name="Clifton S."/>
            <person name="Fulton B."/>
            <person name="Xu J."/>
            <person name="Minx P."/>
            <person name="Pepin K.H."/>
            <person name="Johnson M."/>
            <person name="Bhonagiri V."/>
            <person name="Nash W.E."/>
            <person name="Mardis E.R."/>
            <person name="Wilson R.K."/>
        </authorList>
    </citation>
    <scope>NUCLEOTIDE SEQUENCE [LARGE SCALE GENOMIC DNA]</scope>
    <source>
        <strain evidence="10 11">DSM 16992</strain>
    </source>
</reference>
<evidence type="ECO:0000256" key="9">
    <source>
        <dbReference type="HAMAP-Rule" id="MF_01582"/>
    </source>
</evidence>
<keyword evidence="4 9" id="KW-0812">Transmembrane</keyword>
<dbReference type="PANTHER" id="PTHR42865:SF8">
    <property type="entry name" value="SERINE_THREONINE TRANSPORTER SSTT"/>
    <property type="match status" value="1"/>
</dbReference>
<feature type="transmembrane region" description="Helical" evidence="9">
    <location>
        <begin position="311"/>
        <end position="336"/>
    </location>
</feature>
<feature type="transmembrane region" description="Helical" evidence="9">
    <location>
        <begin position="379"/>
        <end position="400"/>
    </location>
</feature>
<dbReference type="InterPro" id="IPR001991">
    <property type="entry name" value="Na-dicarboxylate_symporter"/>
</dbReference>
<evidence type="ECO:0000256" key="8">
    <source>
        <dbReference type="ARBA" id="ARBA00023136"/>
    </source>
</evidence>
<organism evidence="10 11">
    <name type="scientific">Bifidobacterium catenulatum DSM 16992 = JCM 1194 = LMG 11043</name>
    <dbReference type="NCBI Taxonomy" id="566552"/>
    <lineage>
        <taxon>Bacteria</taxon>
        <taxon>Bacillati</taxon>
        <taxon>Actinomycetota</taxon>
        <taxon>Actinomycetes</taxon>
        <taxon>Bifidobacteriales</taxon>
        <taxon>Bifidobacteriaceae</taxon>
        <taxon>Bifidobacterium</taxon>
    </lineage>
</organism>
<gene>
    <name evidence="9" type="primary">sstT</name>
    <name evidence="10" type="ORF">BIFCAT_01401</name>
</gene>
<evidence type="ECO:0000256" key="2">
    <source>
        <dbReference type="ARBA" id="ARBA00022448"/>
    </source>
</evidence>
<dbReference type="HAMAP" id="MF_01582">
    <property type="entry name" value="Ser_Thr_transp_SstT"/>
    <property type="match status" value="1"/>
</dbReference>
<reference evidence="10 11" key="1">
    <citation type="submission" date="2008-10" db="EMBL/GenBank/DDBJ databases">
        <title>Draft genome sequence of Bifidobacterium catenulatum (DSM 16992).</title>
        <authorList>
            <person name="Sudarsanam P."/>
            <person name="Ley R."/>
            <person name="Guruge J."/>
            <person name="Turnbaugh P.J."/>
            <person name="Mahowald M."/>
            <person name="Liep D."/>
            <person name="Gordon J."/>
        </authorList>
    </citation>
    <scope>NUCLEOTIDE SEQUENCE [LARGE SCALE GENOMIC DNA]</scope>
    <source>
        <strain evidence="10 11">DSM 16992</strain>
    </source>
</reference>
<keyword evidence="5 9" id="KW-0769">Symport</keyword>
<dbReference type="SUPFAM" id="SSF118215">
    <property type="entry name" value="Proton glutamate symport protein"/>
    <property type="match status" value="1"/>
</dbReference>